<evidence type="ECO:0000313" key="2">
    <source>
        <dbReference type="EMBL" id="RNF20573.1"/>
    </source>
</evidence>
<feature type="transmembrane region" description="Helical" evidence="1">
    <location>
        <begin position="648"/>
        <end position="674"/>
    </location>
</feature>
<keyword evidence="1" id="KW-1133">Transmembrane helix</keyword>
<keyword evidence="1" id="KW-0472">Membrane</keyword>
<feature type="transmembrane region" description="Helical" evidence="1">
    <location>
        <begin position="302"/>
        <end position="324"/>
    </location>
</feature>
<accession>A0A422PS79</accession>
<feature type="transmembrane region" description="Helical" evidence="1">
    <location>
        <begin position="227"/>
        <end position="244"/>
    </location>
</feature>
<evidence type="ECO:0008006" key="4">
    <source>
        <dbReference type="Google" id="ProtNLM"/>
    </source>
</evidence>
<dbReference type="OrthoDB" id="273089at2759"/>
<comment type="caution">
    <text evidence="2">The sequence shown here is derived from an EMBL/GenBank/DDBJ whole genome shotgun (WGS) entry which is preliminary data.</text>
</comment>
<dbReference type="AlphaFoldDB" id="A0A422PS79"/>
<sequence length="1105" mass="124216">MRCVHSKCLLDWVCQRRSLSCEVCGASYNAVKVFKLYSADGEPGFFTLCWICARHYLARWLGTLTFVVLNTLLLIMLPYVVAFFYYAAHPFVPFTPPWDSVIQLVPVLGHFSPLFFFVVGAGLTLSVLPLFLLWYQCLWWFFAVGEAIGMTPVGDEVEGQPSTNAVLTNSDEELHEELDEEVGGCRLVPVILPEEKETVLEAIRLSRQESSDVFGGGYLSPTVAGGFAYFIVFCAVMWVSLIFFPEVMRRTVTFFWNVADGSFYCNAALQRVLQLSSSSEDTLQLRYAMVTLFLDALGGSRLVSGSVLYLRLSLSVWILSWLPVRLRCLRYRQLVPLMLRYFHGMLKIIALLSCAFLTVCFVTTVGCLDYFVVETSFAPNDYERAWKLATETTTNKLPRPMFSMNSADVVTASSSVTILKALRALPWTTENDTCGNFGDVYMTHINTSHTNSISGAASGGAWVMEGEDPLLFPLFASTVFVSKVDSISVLETGYMAAYFVLFVPKLMRFLLQTFIEERWLGWSTLYRTLQRNVIDVILRCDTKTFLLIYAEILTYTVLFSVVLLRFSLALVRVVFPSAVPIVLLPSNILPPFLFWGRLLLVSNTTIQYVVKRIYDLLAFTVENVFNVKQVMHGGCSSLSRLISGAARVLASVVFAWLVTVVALAAYAIVGSYALGKRGHLLRMCLFFEVRCYLFFHPLQLAHQLNPVPVWFLPRWLQQPRHLLELWKHRWWFGSCLGLWLVSAEVRDGNTLGYSIRSIPNLPVDVALKFAHALDNISASLEAQKQARGLARPAVRLQKTLRALRSRDGVEYVLLLEDVRLLLDTMTPPTIQQCLWYLVNSAVLLVLLPFLAGAAWRLLVQSIFDEPYCNVTSGVFFIVYSWHCGIWMTVLLSLLSVKLCGAPRRLLLYLFCGSKHFTLKSTAEFLWKPHFMHIASVSFVPYTLHNLSQGFLAPGGREKFGGSYQLYSTASALVLCTASFLLEIWELKQPRPTQLRGVHEHETKKLVSPHTVPKFVRTFVVGKPVAAGVRVREVAPAEREVGVRAPRQTQAAENSVRKTIATIRDLLDSVPALVVQFLRTVAETDSFVGVVFLDHHSISSGDPPNA</sequence>
<name>A0A422PS79_9TRYP</name>
<feature type="transmembrane region" description="Helical" evidence="1">
    <location>
        <begin position="345"/>
        <end position="372"/>
    </location>
</feature>
<dbReference type="RefSeq" id="XP_029229238.1">
    <property type="nucleotide sequence ID" value="XM_029370666.1"/>
</dbReference>
<evidence type="ECO:0000313" key="3">
    <source>
        <dbReference type="Proteomes" id="UP000284403"/>
    </source>
</evidence>
<protein>
    <recommendedName>
        <fullName evidence="4">RING-CH-type domain-containing protein</fullName>
    </recommendedName>
</protein>
<feature type="transmembrane region" description="Helical" evidence="1">
    <location>
        <begin position="573"/>
        <end position="595"/>
    </location>
</feature>
<gene>
    <name evidence="2" type="ORF">Tco025E_03748</name>
</gene>
<dbReference type="Proteomes" id="UP000284403">
    <property type="component" value="Unassembled WGS sequence"/>
</dbReference>
<feature type="transmembrane region" description="Helical" evidence="1">
    <location>
        <begin position="64"/>
        <end position="88"/>
    </location>
</feature>
<keyword evidence="1" id="KW-0812">Transmembrane</keyword>
<reference evidence="2 3" key="1">
    <citation type="journal article" date="2018" name="BMC Genomics">
        <title>Genomic comparison of Trypanosoma conorhini and Trypanosoma rangeli to Trypanosoma cruzi strains of high and low virulence.</title>
        <authorList>
            <person name="Bradwell K.R."/>
            <person name="Koparde V.N."/>
            <person name="Matveyev A.V."/>
            <person name="Serrano M.G."/>
            <person name="Alves J.M."/>
            <person name="Parikh H."/>
            <person name="Huang B."/>
            <person name="Lee V."/>
            <person name="Espinosa-Alvarez O."/>
            <person name="Ortiz P.A."/>
            <person name="Costa-Martins A.G."/>
            <person name="Teixeira M.M."/>
            <person name="Buck G.A."/>
        </authorList>
    </citation>
    <scope>NUCLEOTIDE SEQUENCE [LARGE SCALE GENOMIC DNA]</scope>
    <source>
        <strain evidence="2 3">025E</strain>
    </source>
</reference>
<proteinExistence type="predicted"/>
<feature type="transmembrane region" description="Helical" evidence="1">
    <location>
        <begin position="875"/>
        <end position="896"/>
    </location>
</feature>
<keyword evidence="3" id="KW-1185">Reference proteome</keyword>
<dbReference type="GeneID" id="40317359"/>
<dbReference type="EMBL" id="MKKU01000176">
    <property type="protein sequence ID" value="RNF20573.1"/>
    <property type="molecule type" value="Genomic_DNA"/>
</dbReference>
<feature type="transmembrane region" description="Helical" evidence="1">
    <location>
        <begin position="546"/>
        <end position="566"/>
    </location>
</feature>
<feature type="transmembrane region" description="Helical" evidence="1">
    <location>
        <begin position="114"/>
        <end position="135"/>
    </location>
</feature>
<evidence type="ECO:0000256" key="1">
    <source>
        <dbReference type="SAM" id="Phobius"/>
    </source>
</evidence>
<organism evidence="2 3">
    <name type="scientific">Trypanosoma conorhini</name>
    <dbReference type="NCBI Taxonomy" id="83891"/>
    <lineage>
        <taxon>Eukaryota</taxon>
        <taxon>Discoba</taxon>
        <taxon>Euglenozoa</taxon>
        <taxon>Kinetoplastea</taxon>
        <taxon>Metakinetoplastina</taxon>
        <taxon>Trypanosomatida</taxon>
        <taxon>Trypanosomatidae</taxon>
        <taxon>Trypanosoma</taxon>
    </lineage>
</organism>
<feature type="transmembrane region" description="Helical" evidence="1">
    <location>
        <begin position="834"/>
        <end position="855"/>
    </location>
</feature>